<dbReference type="PROSITE" id="PS50853">
    <property type="entry name" value="FN3"/>
    <property type="match status" value="1"/>
</dbReference>
<accession>A0A4W3HY47</accession>
<evidence type="ECO:0000259" key="2">
    <source>
        <dbReference type="PROSITE" id="PS50853"/>
    </source>
</evidence>
<reference evidence="3" key="5">
    <citation type="submission" date="2025-09" db="UniProtKB">
        <authorList>
            <consortium name="Ensembl"/>
        </authorList>
    </citation>
    <scope>IDENTIFICATION</scope>
</reference>
<dbReference type="Proteomes" id="UP000314986">
    <property type="component" value="Unassembled WGS sequence"/>
</dbReference>
<dbReference type="InParanoid" id="A0A4W3HY47"/>
<dbReference type="InterPro" id="IPR036116">
    <property type="entry name" value="FN3_sf"/>
</dbReference>
<dbReference type="SUPFAM" id="SSF49265">
    <property type="entry name" value="Fibronectin type III"/>
    <property type="match status" value="1"/>
</dbReference>
<feature type="domain" description="Fibronectin type-III" evidence="2">
    <location>
        <begin position="33"/>
        <end position="139"/>
    </location>
</feature>
<protein>
    <recommendedName>
        <fullName evidence="2">Fibronectin type-III domain-containing protein</fullName>
    </recommendedName>
</protein>
<dbReference type="InterPro" id="IPR056565">
    <property type="entry name" value="Fn3_ATF7IP"/>
</dbReference>
<dbReference type="PANTHER" id="PTHR23210:SF28">
    <property type="entry name" value="ACTIVATING TRANSCRIPTION FACTOR 7 INTERACTING PROTEIN 2"/>
    <property type="match status" value="1"/>
</dbReference>
<dbReference type="GeneTree" id="ENSGT00530000063707"/>
<dbReference type="OMA" id="MACTLIH"/>
<dbReference type="Gene3D" id="2.60.40.10">
    <property type="entry name" value="Immunoglobulins"/>
    <property type="match status" value="1"/>
</dbReference>
<keyword evidence="4" id="KW-1185">Reference proteome</keyword>
<reference evidence="3" key="4">
    <citation type="submission" date="2025-08" db="UniProtKB">
        <authorList>
            <consortium name="Ensembl"/>
        </authorList>
    </citation>
    <scope>IDENTIFICATION</scope>
</reference>
<evidence type="ECO:0000313" key="3">
    <source>
        <dbReference type="Ensembl" id="ENSCMIP00000020200.1"/>
    </source>
</evidence>
<sequence>SKSSHFYHRSTITVGSDTPESSELLLEAQETNPPQKPELNLIQVETPKGIVLSWNVLDVDQTCAPVHSYQLYAYHRDINLKCPSQWKIIGEIKALPLPMACTLIHFLLDSVYYFAIRAKDIYGRYGPFCETQTISLQSGANTEEHSL</sequence>
<dbReference type="AlphaFoldDB" id="A0A4W3HY47"/>
<dbReference type="GO" id="GO:0003712">
    <property type="term" value="F:transcription coregulator activity"/>
    <property type="evidence" value="ECO:0007669"/>
    <property type="project" value="TreeGrafter"/>
</dbReference>
<dbReference type="PANTHER" id="PTHR23210">
    <property type="entry name" value="ACTIVATING TRANSCRIPTION FACTOR 7 INTERACTING PROTEIN"/>
    <property type="match status" value="1"/>
</dbReference>
<reference evidence="4" key="3">
    <citation type="journal article" date="2014" name="Nature">
        <title>Elephant shark genome provides unique insights into gnathostome evolution.</title>
        <authorList>
            <consortium name="International Elephant Shark Genome Sequencing Consortium"/>
            <person name="Venkatesh B."/>
            <person name="Lee A.P."/>
            <person name="Ravi V."/>
            <person name="Maurya A.K."/>
            <person name="Lian M.M."/>
            <person name="Swann J.B."/>
            <person name="Ohta Y."/>
            <person name="Flajnik M.F."/>
            <person name="Sutoh Y."/>
            <person name="Kasahara M."/>
            <person name="Hoon S."/>
            <person name="Gangu V."/>
            <person name="Roy S.W."/>
            <person name="Irimia M."/>
            <person name="Korzh V."/>
            <person name="Kondrychyn I."/>
            <person name="Lim Z.W."/>
            <person name="Tay B.H."/>
            <person name="Tohari S."/>
            <person name="Kong K.W."/>
            <person name="Ho S."/>
            <person name="Lorente-Galdos B."/>
            <person name="Quilez J."/>
            <person name="Marques-Bonet T."/>
            <person name="Raney B.J."/>
            <person name="Ingham P.W."/>
            <person name="Tay A."/>
            <person name="Hillier L.W."/>
            <person name="Minx P."/>
            <person name="Boehm T."/>
            <person name="Wilson R.K."/>
            <person name="Brenner S."/>
            <person name="Warren W.C."/>
        </authorList>
    </citation>
    <scope>NUCLEOTIDE SEQUENCE [LARGE SCALE GENOMIC DNA]</scope>
</reference>
<dbReference type="GO" id="GO:0006355">
    <property type="term" value="P:regulation of DNA-templated transcription"/>
    <property type="evidence" value="ECO:0007669"/>
    <property type="project" value="TreeGrafter"/>
</dbReference>
<dbReference type="GO" id="GO:0005634">
    <property type="term" value="C:nucleus"/>
    <property type="evidence" value="ECO:0007669"/>
    <property type="project" value="TreeGrafter"/>
</dbReference>
<reference evidence="4" key="1">
    <citation type="journal article" date="2006" name="Science">
        <title>Ancient noncoding elements conserved in the human genome.</title>
        <authorList>
            <person name="Venkatesh B."/>
            <person name="Kirkness E.F."/>
            <person name="Loh Y.H."/>
            <person name="Halpern A.L."/>
            <person name="Lee A.P."/>
            <person name="Johnson J."/>
            <person name="Dandona N."/>
            <person name="Viswanathan L.D."/>
            <person name="Tay A."/>
            <person name="Venter J.C."/>
            <person name="Strausberg R.L."/>
            <person name="Brenner S."/>
        </authorList>
    </citation>
    <scope>NUCLEOTIDE SEQUENCE [LARGE SCALE GENOMIC DNA]</scope>
</reference>
<dbReference type="InterPro" id="IPR026085">
    <property type="entry name" value="ATF7-int"/>
</dbReference>
<dbReference type="InterPro" id="IPR003961">
    <property type="entry name" value="FN3_dom"/>
</dbReference>
<dbReference type="Ensembl" id="ENSCMIT00000020572.1">
    <property type="protein sequence ID" value="ENSCMIP00000020200.1"/>
    <property type="gene ID" value="ENSCMIG00000009336.1"/>
</dbReference>
<organism evidence="3 4">
    <name type="scientific">Callorhinchus milii</name>
    <name type="common">Ghost shark</name>
    <dbReference type="NCBI Taxonomy" id="7868"/>
    <lineage>
        <taxon>Eukaryota</taxon>
        <taxon>Metazoa</taxon>
        <taxon>Chordata</taxon>
        <taxon>Craniata</taxon>
        <taxon>Vertebrata</taxon>
        <taxon>Chondrichthyes</taxon>
        <taxon>Holocephali</taxon>
        <taxon>Chimaeriformes</taxon>
        <taxon>Callorhinchidae</taxon>
        <taxon>Callorhinchus</taxon>
    </lineage>
</organism>
<dbReference type="Pfam" id="PF16794">
    <property type="entry name" value="fn3_4"/>
    <property type="match status" value="1"/>
</dbReference>
<evidence type="ECO:0000256" key="1">
    <source>
        <dbReference type="SAM" id="MobiDB-lite"/>
    </source>
</evidence>
<dbReference type="STRING" id="7868.ENSCMIP00000020200"/>
<dbReference type="InterPro" id="IPR013783">
    <property type="entry name" value="Ig-like_fold"/>
</dbReference>
<feature type="compositionally biased region" description="Polar residues" evidence="1">
    <location>
        <begin position="9"/>
        <end position="20"/>
    </location>
</feature>
<feature type="region of interest" description="Disordered" evidence="1">
    <location>
        <begin position="1"/>
        <end position="20"/>
    </location>
</feature>
<dbReference type="GO" id="GO:0005667">
    <property type="term" value="C:transcription regulator complex"/>
    <property type="evidence" value="ECO:0007669"/>
    <property type="project" value="TreeGrafter"/>
</dbReference>
<reference evidence="4" key="2">
    <citation type="journal article" date="2007" name="PLoS Biol.">
        <title>Survey sequencing and comparative analysis of the elephant shark (Callorhinchus milii) genome.</title>
        <authorList>
            <person name="Venkatesh B."/>
            <person name="Kirkness E.F."/>
            <person name="Loh Y.H."/>
            <person name="Halpern A.L."/>
            <person name="Lee A.P."/>
            <person name="Johnson J."/>
            <person name="Dandona N."/>
            <person name="Viswanathan L.D."/>
            <person name="Tay A."/>
            <person name="Venter J.C."/>
            <person name="Strausberg R.L."/>
            <person name="Brenner S."/>
        </authorList>
    </citation>
    <scope>NUCLEOTIDE SEQUENCE [LARGE SCALE GENOMIC DNA]</scope>
</reference>
<proteinExistence type="predicted"/>
<evidence type="ECO:0000313" key="4">
    <source>
        <dbReference type="Proteomes" id="UP000314986"/>
    </source>
</evidence>
<name>A0A4W3HY47_CALMI</name>